<name>A0ABY4SXS6_9GAMM</name>
<dbReference type="RefSeq" id="WP_250338008.1">
    <property type="nucleotide sequence ID" value="NZ_CP063231.1"/>
</dbReference>
<dbReference type="Proteomes" id="UP001056681">
    <property type="component" value="Chromosome"/>
</dbReference>
<proteinExistence type="predicted"/>
<evidence type="ECO:0000313" key="1">
    <source>
        <dbReference type="EMBL" id="URL57051.1"/>
    </source>
</evidence>
<dbReference type="InterPro" id="IPR012902">
    <property type="entry name" value="N_methyl_site"/>
</dbReference>
<gene>
    <name evidence="1" type="ORF">IM816_10290</name>
</gene>
<reference evidence="1" key="1">
    <citation type="submission" date="2020-10" db="EMBL/GenBank/DDBJ databases">
        <title>Whole-genome sequence of Luteibacter sp. EIF3.</title>
        <authorList>
            <person name="Friedrich I."/>
            <person name="Hertel R."/>
            <person name="Daniel R."/>
        </authorList>
    </citation>
    <scope>NUCLEOTIDE SEQUENCE</scope>
    <source>
        <strain evidence="1">EIF3</strain>
    </source>
</reference>
<dbReference type="Pfam" id="PF07963">
    <property type="entry name" value="N_methyl"/>
    <property type="match status" value="1"/>
</dbReference>
<protein>
    <submittedName>
        <fullName evidence="1">Prepilin-type N-terminal cleavage/methylation domain-containing protein</fullName>
    </submittedName>
</protein>
<organism evidence="1 2">
    <name type="scientific">Luteibacter flocculans</name>
    <dbReference type="NCBI Taxonomy" id="2780091"/>
    <lineage>
        <taxon>Bacteria</taxon>
        <taxon>Pseudomonadati</taxon>
        <taxon>Pseudomonadota</taxon>
        <taxon>Gammaproteobacteria</taxon>
        <taxon>Lysobacterales</taxon>
        <taxon>Rhodanobacteraceae</taxon>
        <taxon>Luteibacter</taxon>
    </lineage>
</organism>
<sequence>MRRNDRGFSLLEALAGMLLLALCFGALMHAAGASMALGLRSEGYTQASLWASGLLDRVFVADFPTEGIHRGDFDDEYHWTMQVSSPPEEAAVRTSTPLHLYRVELTVEWKEGGQPVSARFVTLRTVSTRPADTPAPAVQGDA</sequence>
<dbReference type="EMBL" id="CP063231">
    <property type="protein sequence ID" value="URL57051.1"/>
    <property type="molecule type" value="Genomic_DNA"/>
</dbReference>
<evidence type="ECO:0000313" key="2">
    <source>
        <dbReference type="Proteomes" id="UP001056681"/>
    </source>
</evidence>
<keyword evidence="2" id="KW-1185">Reference proteome</keyword>
<accession>A0ABY4SXS6</accession>